<dbReference type="GO" id="GO:0005524">
    <property type="term" value="F:ATP binding"/>
    <property type="evidence" value="ECO:0007669"/>
    <property type="project" value="UniProtKB-KW"/>
</dbReference>
<name>A0A9C6TDD2_ARADU</name>
<keyword evidence="1" id="KW-0378">Hydrolase</keyword>
<dbReference type="GO" id="GO:0000723">
    <property type="term" value="P:telomere maintenance"/>
    <property type="evidence" value="ECO:0007669"/>
    <property type="project" value="InterPro"/>
</dbReference>
<sequence length="293" mass="32834">MDYPDMPFPNINFEDGVSCDLSNNNLINEELLYDRQDLGSKYLLNLAKMTTEQKNVYDTIINSVDRGEGGLYFLHGYGGTGKTFIWQTLAASLHSRGQIVLTVASSGITSLLIPGSRTAHSRFAIPLIVDQFSTCNIRQGSQLAELIVKSKLIIWDETPMVNKFCFEALDCTMRDLLKIVNSNSENLPFCGKTVVFGGDFRQILPVIPKGSRQDVVNATINSSYLWDHCKVLKEFAYWLLKIGDGKIGEISYGIGRIKIPDDILIKDWINPVEAVVTSTFKNYIEDSDDEKNL</sequence>
<dbReference type="GO" id="GO:0016787">
    <property type="term" value="F:hydrolase activity"/>
    <property type="evidence" value="ECO:0007669"/>
    <property type="project" value="UniProtKB-KW"/>
</dbReference>
<dbReference type="Gene3D" id="3.40.50.300">
    <property type="entry name" value="P-loop containing nucleotide triphosphate hydrolases"/>
    <property type="match status" value="1"/>
</dbReference>
<dbReference type="KEGG" id="adu:107481415"/>
<accession>A0A9C6TDD2</accession>
<evidence type="ECO:0000259" key="2">
    <source>
        <dbReference type="Pfam" id="PF05970"/>
    </source>
</evidence>
<evidence type="ECO:0000313" key="4">
    <source>
        <dbReference type="RefSeq" id="XP_052114495.1"/>
    </source>
</evidence>
<dbReference type="GO" id="GO:0006281">
    <property type="term" value="P:DNA repair"/>
    <property type="evidence" value="ECO:0007669"/>
    <property type="project" value="UniProtKB-KW"/>
</dbReference>
<comment type="similarity">
    <text evidence="1">Belongs to the helicase family.</text>
</comment>
<gene>
    <name evidence="4" type="primary">LOC107481415</name>
</gene>
<reference evidence="3" key="1">
    <citation type="journal article" date="2016" name="Nat. Genet.">
        <title>The genome sequences of Arachis duranensis and Arachis ipaensis, the diploid ancestors of cultivated peanut.</title>
        <authorList>
            <person name="Bertioli D.J."/>
            <person name="Cannon S.B."/>
            <person name="Froenicke L."/>
            <person name="Huang G."/>
            <person name="Farmer A.D."/>
            <person name="Cannon E.K."/>
            <person name="Liu X."/>
            <person name="Gao D."/>
            <person name="Clevenger J."/>
            <person name="Dash S."/>
            <person name="Ren L."/>
            <person name="Moretzsohn M.C."/>
            <person name="Shirasawa K."/>
            <person name="Huang W."/>
            <person name="Vidigal B."/>
            <person name="Abernathy B."/>
            <person name="Chu Y."/>
            <person name="Niederhuth C.E."/>
            <person name="Umale P."/>
            <person name="Araujo A.C."/>
            <person name="Kozik A."/>
            <person name="Kim K.D."/>
            <person name="Burow M.D."/>
            <person name="Varshney R.K."/>
            <person name="Wang X."/>
            <person name="Zhang X."/>
            <person name="Barkley N."/>
            <person name="Guimaraes P.M."/>
            <person name="Isobe S."/>
            <person name="Guo B."/>
            <person name="Liao B."/>
            <person name="Stalker H.T."/>
            <person name="Schmitz R.J."/>
            <person name="Scheffler B.E."/>
            <person name="Leal-Bertioli S.C."/>
            <person name="Xun X."/>
            <person name="Jackson S.A."/>
            <person name="Michelmore R."/>
            <person name="Ozias-Akins P."/>
        </authorList>
    </citation>
    <scope>NUCLEOTIDE SEQUENCE [LARGE SCALE GENOMIC DNA]</scope>
    <source>
        <strain evidence="3">cv. V14167</strain>
    </source>
</reference>
<keyword evidence="3" id="KW-1185">Reference proteome</keyword>
<proteinExistence type="inferred from homology"/>
<evidence type="ECO:0000256" key="1">
    <source>
        <dbReference type="RuleBase" id="RU363044"/>
    </source>
</evidence>
<dbReference type="InterPro" id="IPR027417">
    <property type="entry name" value="P-loop_NTPase"/>
</dbReference>
<dbReference type="PANTHER" id="PTHR10492">
    <property type="match status" value="1"/>
</dbReference>
<keyword evidence="1" id="KW-0227">DNA damage</keyword>
<dbReference type="AlphaFoldDB" id="A0A9C6TDD2"/>
<dbReference type="Proteomes" id="UP000515211">
    <property type="component" value="Chromosome 3"/>
</dbReference>
<keyword evidence="1" id="KW-0547">Nucleotide-binding</keyword>
<comment type="catalytic activity">
    <reaction evidence="1">
        <text>ATP + H2O = ADP + phosphate + H(+)</text>
        <dbReference type="Rhea" id="RHEA:13065"/>
        <dbReference type="ChEBI" id="CHEBI:15377"/>
        <dbReference type="ChEBI" id="CHEBI:15378"/>
        <dbReference type="ChEBI" id="CHEBI:30616"/>
        <dbReference type="ChEBI" id="CHEBI:43474"/>
        <dbReference type="ChEBI" id="CHEBI:456216"/>
        <dbReference type="EC" id="5.6.2.3"/>
    </reaction>
</comment>
<dbReference type="SUPFAM" id="SSF52540">
    <property type="entry name" value="P-loop containing nucleoside triphosphate hydrolases"/>
    <property type="match status" value="1"/>
</dbReference>
<dbReference type="EC" id="5.6.2.3" evidence="1"/>
<keyword evidence="1" id="KW-0067">ATP-binding</keyword>
<comment type="cofactor">
    <cofactor evidence="1">
        <name>Mg(2+)</name>
        <dbReference type="ChEBI" id="CHEBI:18420"/>
    </cofactor>
</comment>
<reference evidence="4" key="2">
    <citation type="submission" date="2025-08" db="UniProtKB">
        <authorList>
            <consortium name="RefSeq"/>
        </authorList>
    </citation>
    <scope>IDENTIFICATION</scope>
    <source>
        <tissue evidence="4">Whole plant</tissue>
    </source>
</reference>
<dbReference type="GO" id="GO:0043139">
    <property type="term" value="F:5'-3' DNA helicase activity"/>
    <property type="evidence" value="ECO:0007669"/>
    <property type="project" value="UniProtKB-EC"/>
</dbReference>
<dbReference type="GO" id="GO:0006310">
    <property type="term" value="P:DNA recombination"/>
    <property type="evidence" value="ECO:0007669"/>
    <property type="project" value="UniProtKB-KW"/>
</dbReference>
<dbReference type="GeneID" id="107481415"/>
<keyword evidence="1" id="KW-0233">DNA recombination</keyword>
<feature type="domain" description="DNA helicase Pif1-like DEAD-box helicase" evidence="2">
    <location>
        <begin position="49"/>
        <end position="233"/>
    </location>
</feature>
<keyword evidence="1" id="KW-0347">Helicase</keyword>
<organism evidence="3 4">
    <name type="scientific">Arachis duranensis</name>
    <name type="common">Wild peanut</name>
    <dbReference type="NCBI Taxonomy" id="130453"/>
    <lineage>
        <taxon>Eukaryota</taxon>
        <taxon>Viridiplantae</taxon>
        <taxon>Streptophyta</taxon>
        <taxon>Embryophyta</taxon>
        <taxon>Tracheophyta</taxon>
        <taxon>Spermatophyta</taxon>
        <taxon>Magnoliopsida</taxon>
        <taxon>eudicotyledons</taxon>
        <taxon>Gunneridae</taxon>
        <taxon>Pentapetalae</taxon>
        <taxon>rosids</taxon>
        <taxon>fabids</taxon>
        <taxon>Fabales</taxon>
        <taxon>Fabaceae</taxon>
        <taxon>Papilionoideae</taxon>
        <taxon>50 kb inversion clade</taxon>
        <taxon>dalbergioids sensu lato</taxon>
        <taxon>Dalbergieae</taxon>
        <taxon>Pterocarpus clade</taxon>
        <taxon>Arachis</taxon>
    </lineage>
</organism>
<dbReference type="PANTHER" id="PTHR10492:SF101">
    <property type="entry name" value="ATP-DEPENDENT DNA HELICASE"/>
    <property type="match status" value="1"/>
</dbReference>
<dbReference type="InterPro" id="IPR010285">
    <property type="entry name" value="DNA_helicase_pif1-like_DEAD"/>
</dbReference>
<dbReference type="RefSeq" id="XP_052114495.1">
    <property type="nucleotide sequence ID" value="XM_052258535.1"/>
</dbReference>
<dbReference type="Pfam" id="PF05970">
    <property type="entry name" value="PIF1"/>
    <property type="match status" value="1"/>
</dbReference>
<keyword evidence="1" id="KW-0234">DNA repair</keyword>
<evidence type="ECO:0000313" key="3">
    <source>
        <dbReference type="Proteomes" id="UP000515211"/>
    </source>
</evidence>
<protein>
    <recommendedName>
        <fullName evidence="1">ATP-dependent DNA helicase</fullName>
        <ecNumber evidence="1">5.6.2.3</ecNumber>
    </recommendedName>
</protein>